<feature type="domain" description="DUF4637" evidence="2">
    <location>
        <begin position="77"/>
        <end position="116"/>
    </location>
</feature>
<evidence type="ECO:0000313" key="4">
    <source>
        <dbReference type="Proteomes" id="UP000812440"/>
    </source>
</evidence>
<evidence type="ECO:0000313" key="3">
    <source>
        <dbReference type="EMBL" id="KAG8453134.1"/>
    </source>
</evidence>
<dbReference type="AlphaFoldDB" id="A0A8T2KB47"/>
<comment type="caution">
    <text evidence="3">The sequence shown here is derived from an EMBL/GenBank/DDBJ whole genome shotgun (WGS) entry which is preliminary data.</text>
</comment>
<feature type="region of interest" description="Disordered" evidence="1">
    <location>
        <begin position="36"/>
        <end position="61"/>
    </location>
</feature>
<dbReference type="OrthoDB" id="9666283at2759"/>
<name>A0A8T2KB47_9PIPI</name>
<sequence>MEAGEERLWDGSTDSTCCAHFWAFCFSKIFHRPKVDTNTTSQEKAERKYRPSLSFPPTMKDEGWRNSEVELKAGTHCVLDQEAQFVSCYRCTILQCEACDTLHCDPSYISHCILEHIPQAVSSDTWRRGHTQ</sequence>
<reference evidence="3" key="1">
    <citation type="thesis" date="2020" institute="ProQuest LLC" country="789 East Eisenhower Parkway, Ann Arbor, MI, USA">
        <title>Comparative Genomics and Chromosome Evolution.</title>
        <authorList>
            <person name="Mudd A.B."/>
        </authorList>
    </citation>
    <scope>NUCLEOTIDE SEQUENCE</scope>
    <source>
        <strain evidence="3">Female2</strain>
        <tissue evidence="3">Blood</tissue>
    </source>
</reference>
<dbReference type="InterPro" id="IPR029174">
    <property type="entry name" value="DUF4637"/>
</dbReference>
<evidence type="ECO:0000256" key="1">
    <source>
        <dbReference type="SAM" id="MobiDB-lite"/>
    </source>
</evidence>
<proteinExistence type="predicted"/>
<dbReference type="Proteomes" id="UP000812440">
    <property type="component" value="Chromosome 2"/>
</dbReference>
<dbReference type="EMBL" id="JAACNH010000002">
    <property type="protein sequence ID" value="KAG8453133.1"/>
    <property type="molecule type" value="Genomic_DNA"/>
</dbReference>
<dbReference type="Pfam" id="PF15470">
    <property type="entry name" value="DUF4637"/>
    <property type="match status" value="1"/>
</dbReference>
<organism evidence="3 4">
    <name type="scientific">Hymenochirus boettgeri</name>
    <name type="common">Congo dwarf clawed frog</name>
    <dbReference type="NCBI Taxonomy" id="247094"/>
    <lineage>
        <taxon>Eukaryota</taxon>
        <taxon>Metazoa</taxon>
        <taxon>Chordata</taxon>
        <taxon>Craniata</taxon>
        <taxon>Vertebrata</taxon>
        <taxon>Euteleostomi</taxon>
        <taxon>Amphibia</taxon>
        <taxon>Batrachia</taxon>
        <taxon>Anura</taxon>
        <taxon>Pipoidea</taxon>
        <taxon>Pipidae</taxon>
        <taxon>Pipinae</taxon>
        <taxon>Hymenochirus</taxon>
    </lineage>
</organism>
<dbReference type="EMBL" id="JAACNH010000002">
    <property type="protein sequence ID" value="KAG8453134.1"/>
    <property type="molecule type" value="Genomic_DNA"/>
</dbReference>
<accession>A0A8T2KB47</accession>
<gene>
    <name evidence="3" type="ORF">GDO86_004815</name>
</gene>
<protein>
    <recommendedName>
        <fullName evidence="2">DUF4637 domain-containing protein</fullName>
    </recommendedName>
</protein>
<evidence type="ECO:0000259" key="2">
    <source>
        <dbReference type="Pfam" id="PF15470"/>
    </source>
</evidence>
<keyword evidence="4" id="KW-1185">Reference proteome</keyword>